<dbReference type="AlphaFoldDB" id="A0AAV0UYN9"/>
<sequence length="356" mass="38492">MPSSRRPSVDPVEAHALEAAATLQHIGAKLVCIDFDATFVTVHTGGQWTASAADLQLHVRRFFLLLVPLLCDAHVHVAIVTFSPQVALIQDVLRQSFPPSVAAQLIVRGDDRSWAVHARETTSFFPDGPLADGRPLDRAFKVPFIVSAALAVHERSGDAICNRDTVLVDDDVVNVRVATDCGVVGLLFDAALHDMEWFCKRMRRLLVPAAAPTLLATPQKEEKEEKKTRSTAAAMLVGQSERTFVRSSNARRRLAVASGSGKRPTALAFNLCTPSPVMRAKCSVDMGRPRSKRASRSLRSFSREADAALPVVDEGATFASKQAVPRTPVATVSALSVRETLAVEGLQTSPLVAYKV</sequence>
<comment type="caution">
    <text evidence="1">The sequence shown here is derived from an EMBL/GenBank/DDBJ whole genome shotgun (WGS) entry which is preliminary data.</text>
</comment>
<gene>
    <name evidence="1" type="ORF">HBR001_LOCUS7945</name>
</gene>
<dbReference type="Proteomes" id="UP001162031">
    <property type="component" value="Unassembled WGS sequence"/>
</dbReference>
<name>A0AAV0UYN9_HYABA</name>
<keyword evidence="2" id="KW-1185">Reference proteome</keyword>
<evidence type="ECO:0000313" key="1">
    <source>
        <dbReference type="EMBL" id="CAI5739794.1"/>
    </source>
</evidence>
<accession>A0AAV0UYN9</accession>
<dbReference type="EMBL" id="CANTFL010001429">
    <property type="protein sequence ID" value="CAI5739794.1"/>
    <property type="molecule type" value="Genomic_DNA"/>
</dbReference>
<protein>
    <recommendedName>
        <fullName evidence="3">FCP1 homology domain-containing protein</fullName>
    </recommendedName>
</protein>
<reference evidence="1" key="1">
    <citation type="submission" date="2022-12" db="EMBL/GenBank/DDBJ databases">
        <authorList>
            <person name="Webb A."/>
        </authorList>
    </citation>
    <scope>NUCLEOTIDE SEQUENCE</scope>
    <source>
        <strain evidence="1">Hp1</strain>
    </source>
</reference>
<evidence type="ECO:0000313" key="2">
    <source>
        <dbReference type="Proteomes" id="UP001162031"/>
    </source>
</evidence>
<evidence type="ECO:0008006" key="3">
    <source>
        <dbReference type="Google" id="ProtNLM"/>
    </source>
</evidence>
<organism evidence="1 2">
    <name type="scientific">Hyaloperonospora brassicae</name>
    <name type="common">Brassica downy mildew</name>
    <name type="synonym">Peronospora brassicae</name>
    <dbReference type="NCBI Taxonomy" id="162125"/>
    <lineage>
        <taxon>Eukaryota</taxon>
        <taxon>Sar</taxon>
        <taxon>Stramenopiles</taxon>
        <taxon>Oomycota</taxon>
        <taxon>Peronosporomycetes</taxon>
        <taxon>Peronosporales</taxon>
        <taxon>Peronosporaceae</taxon>
        <taxon>Hyaloperonospora</taxon>
    </lineage>
</organism>
<proteinExistence type="predicted"/>